<dbReference type="InterPro" id="IPR016181">
    <property type="entry name" value="Acyl_CoA_acyltransferase"/>
</dbReference>
<dbReference type="RefSeq" id="WP_377212789.1">
    <property type="nucleotide sequence ID" value="NZ_JBHTJV010000009.1"/>
</dbReference>
<keyword evidence="7" id="KW-1185">Reference proteome</keyword>
<evidence type="ECO:0000256" key="2">
    <source>
        <dbReference type="ARBA" id="ARBA00022490"/>
    </source>
</evidence>
<reference evidence="7" key="1">
    <citation type="journal article" date="2019" name="Int. J. Syst. Evol. Microbiol.">
        <title>The Global Catalogue of Microorganisms (GCM) 10K type strain sequencing project: providing services to taxonomists for standard genome sequencing and annotation.</title>
        <authorList>
            <consortium name="The Broad Institute Genomics Platform"/>
            <consortium name="The Broad Institute Genome Sequencing Center for Infectious Disease"/>
            <person name="Wu L."/>
            <person name="Ma J."/>
        </authorList>
    </citation>
    <scope>NUCLEOTIDE SEQUENCE [LARGE SCALE GENOMIC DNA]</scope>
    <source>
        <strain evidence="7">CCUG 60023</strain>
    </source>
</reference>
<dbReference type="InterPro" id="IPR000182">
    <property type="entry name" value="GNAT_dom"/>
</dbReference>
<dbReference type="GO" id="GO:0008999">
    <property type="term" value="F:protein-N-terminal-alanine acetyltransferase activity"/>
    <property type="evidence" value="ECO:0007669"/>
    <property type="project" value="UniProtKB-EC"/>
</dbReference>
<dbReference type="InterPro" id="IPR006464">
    <property type="entry name" value="AcTrfase_RimI/Ard1"/>
</dbReference>
<feature type="domain" description="N-acetyltransferase" evidence="5">
    <location>
        <begin position="9"/>
        <end position="165"/>
    </location>
</feature>
<keyword evidence="4 6" id="KW-0012">Acyltransferase</keyword>
<evidence type="ECO:0000313" key="6">
    <source>
        <dbReference type="EMBL" id="MFD0916948.1"/>
    </source>
</evidence>
<dbReference type="Gene3D" id="3.40.630.30">
    <property type="match status" value="1"/>
</dbReference>
<evidence type="ECO:0000256" key="1">
    <source>
        <dbReference type="ARBA" id="ARBA00005395"/>
    </source>
</evidence>
<evidence type="ECO:0000256" key="4">
    <source>
        <dbReference type="ARBA" id="ARBA00023315"/>
    </source>
</evidence>
<dbReference type="PANTHER" id="PTHR43420:SF44">
    <property type="entry name" value="ACETYLTRANSFERASE YPEA"/>
    <property type="match status" value="1"/>
</dbReference>
<keyword evidence="6" id="KW-0687">Ribonucleoprotein</keyword>
<dbReference type="PANTHER" id="PTHR43420">
    <property type="entry name" value="ACETYLTRANSFERASE"/>
    <property type="match status" value="1"/>
</dbReference>
<dbReference type="PROSITE" id="PS51186">
    <property type="entry name" value="GNAT"/>
    <property type="match status" value="1"/>
</dbReference>
<comment type="caution">
    <text evidence="6">The sequence shown here is derived from an EMBL/GenBank/DDBJ whole genome shotgun (WGS) entry which is preliminary data.</text>
</comment>
<keyword evidence="2" id="KW-0963">Cytoplasm</keyword>
<dbReference type="EC" id="2.3.1.266" evidence="6"/>
<protein>
    <submittedName>
        <fullName evidence="6">Ribosomal protein S18-alanine N-acetyltransferase</fullName>
        <ecNumber evidence="6">2.3.1.266</ecNumber>
    </submittedName>
</protein>
<sequence length="165" mass="18481">MFGRREVDVMILPGSVDNIAELAHLHQEGFRRGWTEDEMIALMEKPENIFLVAKVVGKPKLPIVGFNIMRETAEEAEILSIAVDPAWRGRDIGERLMREAINRLLADRVPALLLEVDENNLGAVRLYEKLGFKQVGSRPGYYRAVDPVAGSVQRSSALVMRLDLG</sequence>
<comment type="similarity">
    <text evidence="1">Belongs to the acetyltransferase family. RimI subfamily.</text>
</comment>
<dbReference type="CDD" id="cd04301">
    <property type="entry name" value="NAT_SF"/>
    <property type="match status" value="1"/>
</dbReference>
<accession>A0ABW3FGT9</accession>
<dbReference type="Pfam" id="PF00583">
    <property type="entry name" value="Acetyltransf_1"/>
    <property type="match status" value="1"/>
</dbReference>
<dbReference type="SUPFAM" id="SSF55729">
    <property type="entry name" value="Acyl-CoA N-acyltransferases (Nat)"/>
    <property type="match status" value="1"/>
</dbReference>
<keyword evidence="3 6" id="KW-0808">Transferase</keyword>
<dbReference type="GO" id="GO:0005840">
    <property type="term" value="C:ribosome"/>
    <property type="evidence" value="ECO:0007669"/>
    <property type="project" value="UniProtKB-KW"/>
</dbReference>
<evidence type="ECO:0000256" key="3">
    <source>
        <dbReference type="ARBA" id="ARBA00022679"/>
    </source>
</evidence>
<dbReference type="NCBIfam" id="TIGR01575">
    <property type="entry name" value="rimI"/>
    <property type="match status" value="1"/>
</dbReference>
<keyword evidence="6" id="KW-0689">Ribosomal protein</keyword>
<name>A0ABW3FGT9_9HYPH</name>
<proteinExistence type="inferred from homology"/>
<dbReference type="InterPro" id="IPR050680">
    <property type="entry name" value="YpeA/RimI_acetyltransf"/>
</dbReference>
<dbReference type="Proteomes" id="UP001597101">
    <property type="component" value="Unassembled WGS sequence"/>
</dbReference>
<dbReference type="EMBL" id="JBHTJV010000009">
    <property type="protein sequence ID" value="MFD0916948.1"/>
    <property type="molecule type" value="Genomic_DNA"/>
</dbReference>
<evidence type="ECO:0000259" key="5">
    <source>
        <dbReference type="PROSITE" id="PS51186"/>
    </source>
</evidence>
<gene>
    <name evidence="6" type="primary">rimI</name>
    <name evidence="6" type="ORF">ACFQ14_11065</name>
</gene>
<organism evidence="6 7">
    <name type="scientific">Pseudahrensia aquimaris</name>
    <dbReference type="NCBI Taxonomy" id="744461"/>
    <lineage>
        <taxon>Bacteria</taxon>
        <taxon>Pseudomonadati</taxon>
        <taxon>Pseudomonadota</taxon>
        <taxon>Alphaproteobacteria</taxon>
        <taxon>Hyphomicrobiales</taxon>
        <taxon>Ahrensiaceae</taxon>
        <taxon>Pseudahrensia</taxon>
    </lineage>
</organism>
<evidence type="ECO:0000313" key="7">
    <source>
        <dbReference type="Proteomes" id="UP001597101"/>
    </source>
</evidence>